<name>A0AAV1DQ82_OLDCO</name>
<feature type="compositionally biased region" description="Basic and acidic residues" evidence="1">
    <location>
        <begin position="457"/>
        <end position="473"/>
    </location>
</feature>
<dbReference type="Gene3D" id="3.60.10.10">
    <property type="entry name" value="Endonuclease/exonuclease/phosphatase"/>
    <property type="match status" value="1"/>
</dbReference>
<feature type="region of interest" description="Disordered" evidence="1">
    <location>
        <begin position="444"/>
        <end position="486"/>
    </location>
</feature>
<dbReference type="SUPFAM" id="SSF56219">
    <property type="entry name" value="DNase I-like"/>
    <property type="match status" value="1"/>
</dbReference>
<dbReference type="PANTHER" id="PTHR33710">
    <property type="entry name" value="BNAC02G09200D PROTEIN"/>
    <property type="match status" value="1"/>
</dbReference>
<dbReference type="Proteomes" id="UP001161247">
    <property type="component" value="Chromosome 6"/>
</dbReference>
<feature type="region of interest" description="Disordered" evidence="1">
    <location>
        <begin position="763"/>
        <end position="792"/>
    </location>
</feature>
<sequence>MYEIAPSPPLYKPNLFLYTESLNSELDNLVFRAFDPRVRMAAVSQSLANTDVELRWQEQRTAGKSELRNIATNQTFWDEINTQFKTLVVAVYQLTNNKQGDPHDQSLQFGHFRSENSQFLVTPAGTPSMNLDGDRVFQMPLQPTVSTRPALESSEFVIPFADDYVRAPQDFGEEYDVVDWLTVNFSPSLLMNVEVNTEGNTEKSGDDVSSENEVLGFELERDIGSATISSQKKTDDDDDDSMVTHELLNCVDGCDVSLKSLVDELVEMNVTSANLMKEPVELCGEEVANVKLINDFVVLNKIYSDVVRDNWNDNPELSKDMLVNFVDSKDFDDEVTNSNNEDVLEGLSFWNTLIVVFNSSTYLEDKIDFKHKGVVVKVPLHALEITECILAVIVINLVSVYVSSIAECIASVELDPVSMGKLNVWVYDPGINTKYKVELRKKNGKAVDSESEQPEEELQRSPRDKVILERRSEPSSSRSSPKNVKCSKCKGIGHEGTVCKVALKKPPLVERKIWQKSEVKQEKSKQQEVSSDPEKENITEPAHTSMQQAAQVPVQQDKDCGKINKILSMVYGDYQATGRNDMQQNLIDIAATCQVPWLVSGDFNSVLQEDEKLRDITALSQDTDMFKYVVEQCKLEGMKTIGGKFTWNNKMLGKDRIVARLDKSLINEAWLDQYEQSYTVVKQAGISDHNSLVIRMQHEEHKKKKAFKYFNMWQNNPHFKEMIAEQWKQEVIGTRQYQVAKKQQLVKGELKKLNRREYADIEQQEAETKEKMESVQKQLDGTPDDLELQREEKEAVEHYIIKSISEEMEGKLQQQMEFEIAEGTQENNGKNKK</sequence>
<protein>
    <submittedName>
        <fullName evidence="2">OLC1v1009973C1</fullName>
    </submittedName>
</protein>
<feature type="compositionally biased region" description="Polar residues" evidence="1">
    <location>
        <begin position="542"/>
        <end position="554"/>
    </location>
</feature>
<feature type="compositionally biased region" description="Basic and acidic residues" evidence="1">
    <location>
        <begin position="515"/>
        <end position="538"/>
    </location>
</feature>
<dbReference type="InterPro" id="IPR036691">
    <property type="entry name" value="Endo/exonu/phosph_ase_sf"/>
</dbReference>
<proteinExistence type="predicted"/>
<evidence type="ECO:0000256" key="1">
    <source>
        <dbReference type="SAM" id="MobiDB-lite"/>
    </source>
</evidence>
<feature type="region of interest" description="Disordered" evidence="1">
    <location>
        <begin position="515"/>
        <end position="554"/>
    </location>
</feature>
<keyword evidence="3" id="KW-1185">Reference proteome</keyword>
<organism evidence="2 3">
    <name type="scientific">Oldenlandia corymbosa var. corymbosa</name>
    <dbReference type="NCBI Taxonomy" id="529605"/>
    <lineage>
        <taxon>Eukaryota</taxon>
        <taxon>Viridiplantae</taxon>
        <taxon>Streptophyta</taxon>
        <taxon>Embryophyta</taxon>
        <taxon>Tracheophyta</taxon>
        <taxon>Spermatophyta</taxon>
        <taxon>Magnoliopsida</taxon>
        <taxon>eudicotyledons</taxon>
        <taxon>Gunneridae</taxon>
        <taxon>Pentapetalae</taxon>
        <taxon>asterids</taxon>
        <taxon>lamiids</taxon>
        <taxon>Gentianales</taxon>
        <taxon>Rubiaceae</taxon>
        <taxon>Rubioideae</taxon>
        <taxon>Spermacoceae</taxon>
        <taxon>Hedyotis-Oldenlandia complex</taxon>
        <taxon>Oldenlandia</taxon>
    </lineage>
</organism>
<dbReference type="PANTHER" id="PTHR33710:SF64">
    <property type="entry name" value="ENDONUCLEASE_EXONUCLEASE_PHOSPHATASE DOMAIN-CONTAINING PROTEIN"/>
    <property type="match status" value="1"/>
</dbReference>
<evidence type="ECO:0000313" key="3">
    <source>
        <dbReference type="Proteomes" id="UP001161247"/>
    </source>
</evidence>
<gene>
    <name evidence="2" type="ORF">OLC1_LOCUS17770</name>
</gene>
<accession>A0AAV1DQ82</accession>
<reference evidence="2" key="1">
    <citation type="submission" date="2023-03" db="EMBL/GenBank/DDBJ databases">
        <authorList>
            <person name="Julca I."/>
        </authorList>
    </citation>
    <scope>NUCLEOTIDE SEQUENCE</scope>
</reference>
<dbReference type="AlphaFoldDB" id="A0AAV1DQ82"/>
<dbReference type="EMBL" id="OX459123">
    <property type="protein sequence ID" value="CAI9110016.1"/>
    <property type="molecule type" value="Genomic_DNA"/>
</dbReference>
<evidence type="ECO:0000313" key="2">
    <source>
        <dbReference type="EMBL" id="CAI9110016.1"/>
    </source>
</evidence>